<keyword evidence="3" id="KW-0201">Cytochrome c-type biogenesis</keyword>
<dbReference type="PANTHER" id="PTHR42939:SF1">
    <property type="entry name" value="ABC TRANSPORTER ATP-BINDING PROTEIN ALBC-RELATED"/>
    <property type="match status" value="1"/>
</dbReference>
<evidence type="ECO:0000256" key="3">
    <source>
        <dbReference type="ARBA" id="ARBA00022748"/>
    </source>
</evidence>
<reference evidence="6 7" key="1">
    <citation type="submission" date="2018-06" db="EMBL/GenBank/DDBJ databases">
        <title>Genomic Encyclopedia of Archaeal and Bacterial Type Strains, Phase II (KMG-II): from individual species to whole genera.</title>
        <authorList>
            <person name="Goeker M."/>
        </authorList>
    </citation>
    <scope>NUCLEOTIDE SEQUENCE [LARGE SCALE GENOMIC DNA]</scope>
    <source>
        <strain evidence="6 7">ATCC BAA-1881</strain>
    </source>
</reference>
<evidence type="ECO:0000313" key="7">
    <source>
        <dbReference type="Proteomes" id="UP000248806"/>
    </source>
</evidence>
<keyword evidence="7" id="KW-1185">Reference proteome</keyword>
<dbReference type="GO" id="GO:0022857">
    <property type="term" value="F:transmembrane transporter activity"/>
    <property type="evidence" value="ECO:0007669"/>
    <property type="project" value="InterPro"/>
</dbReference>
<keyword evidence="1" id="KW-0813">Transport</keyword>
<dbReference type="InterPro" id="IPR051782">
    <property type="entry name" value="ABC_Transporter_VariousFunc"/>
</dbReference>
<dbReference type="AlphaFoldDB" id="A0A326U9Q0"/>
<evidence type="ECO:0000256" key="2">
    <source>
        <dbReference type="ARBA" id="ARBA00022741"/>
    </source>
</evidence>
<keyword evidence="4 6" id="KW-0067">ATP-binding</keyword>
<dbReference type="CDD" id="cd03230">
    <property type="entry name" value="ABC_DR_subfamily_A"/>
    <property type="match status" value="1"/>
</dbReference>
<dbReference type="SUPFAM" id="SSF52540">
    <property type="entry name" value="P-loop containing nucleoside triphosphate hydrolases"/>
    <property type="match status" value="1"/>
</dbReference>
<dbReference type="GO" id="GO:0017004">
    <property type="term" value="P:cytochrome complex assembly"/>
    <property type="evidence" value="ECO:0007669"/>
    <property type="project" value="UniProtKB-KW"/>
</dbReference>
<protein>
    <submittedName>
        <fullName evidence="6">ABC-2 type transport system ATP-binding protein/heme exporter protein A</fullName>
    </submittedName>
</protein>
<dbReference type="Proteomes" id="UP000248806">
    <property type="component" value="Unassembled WGS sequence"/>
</dbReference>
<evidence type="ECO:0000256" key="1">
    <source>
        <dbReference type="ARBA" id="ARBA00022448"/>
    </source>
</evidence>
<dbReference type="GO" id="GO:0005524">
    <property type="term" value="F:ATP binding"/>
    <property type="evidence" value="ECO:0007669"/>
    <property type="project" value="UniProtKB-KW"/>
</dbReference>
<dbReference type="NCBIfam" id="TIGR01189">
    <property type="entry name" value="ccmA"/>
    <property type="match status" value="1"/>
</dbReference>
<dbReference type="PROSITE" id="PS50893">
    <property type="entry name" value="ABC_TRANSPORTER_2"/>
    <property type="match status" value="1"/>
</dbReference>
<dbReference type="EMBL" id="QKUF01000024">
    <property type="protein sequence ID" value="PZW23929.1"/>
    <property type="molecule type" value="Genomic_DNA"/>
</dbReference>
<dbReference type="InterPro" id="IPR027417">
    <property type="entry name" value="P-loop_NTPase"/>
</dbReference>
<name>A0A326U9Q0_THEHA</name>
<dbReference type="PANTHER" id="PTHR42939">
    <property type="entry name" value="ABC TRANSPORTER ATP-BINDING PROTEIN ALBC-RELATED"/>
    <property type="match status" value="1"/>
</dbReference>
<comment type="caution">
    <text evidence="6">The sequence shown here is derived from an EMBL/GenBank/DDBJ whole genome shotgun (WGS) entry which is preliminary data.</text>
</comment>
<organism evidence="6 7">
    <name type="scientific">Thermosporothrix hazakensis</name>
    <dbReference type="NCBI Taxonomy" id="644383"/>
    <lineage>
        <taxon>Bacteria</taxon>
        <taxon>Bacillati</taxon>
        <taxon>Chloroflexota</taxon>
        <taxon>Ktedonobacteria</taxon>
        <taxon>Ktedonobacterales</taxon>
        <taxon>Thermosporotrichaceae</taxon>
        <taxon>Thermosporothrix</taxon>
    </lineage>
</organism>
<dbReference type="GO" id="GO:0016887">
    <property type="term" value="F:ATP hydrolysis activity"/>
    <property type="evidence" value="ECO:0007669"/>
    <property type="project" value="InterPro"/>
</dbReference>
<evidence type="ECO:0000313" key="6">
    <source>
        <dbReference type="EMBL" id="PZW23929.1"/>
    </source>
</evidence>
<dbReference type="Gene3D" id="3.40.50.300">
    <property type="entry name" value="P-loop containing nucleotide triphosphate hydrolases"/>
    <property type="match status" value="1"/>
</dbReference>
<feature type="domain" description="ABC transporter" evidence="5">
    <location>
        <begin position="5"/>
        <end position="231"/>
    </location>
</feature>
<sequence>MSALVEIRRLRKSFGLKPVLRGVDLMLGPGERLALLGANGAGKTTLLRILACLTRPGGGTVTVAGLDSVRDAQQIRRLVGFVGHQAYLYEELTALENLTFFGRLYDVAQADARGRALLERLGLARRMHDRVATFSRGMIQRVAWARALLHAPRLLLLDEPDTGLDQEGQQLIDVLVQEHIEQGGGAIFTTHQLERALQLSERIVLLKGGKVALQDATEAISLADVQEQLRV</sequence>
<evidence type="ECO:0000259" key="5">
    <source>
        <dbReference type="PROSITE" id="PS50893"/>
    </source>
</evidence>
<evidence type="ECO:0000256" key="4">
    <source>
        <dbReference type="ARBA" id="ARBA00022840"/>
    </source>
</evidence>
<dbReference type="InterPro" id="IPR005895">
    <property type="entry name" value="ABC_transptr_haem_export_CcmA"/>
</dbReference>
<proteinExistence type="predicted"/>
<dbReference type="InterPro" id="IPR003439">
    <property type="entry name" value="ABC_transporter-like_ATP-bd"/>
</dbReference>
<dbReference type="OrthoDB" id="9804819at2"/>
<accession>A0A326U9Q0</accession>
<dbReference type="SMART" id="SM00382">
    <property type="entry name" value="AAA"/>
    <property type="match status" value="1"/>
</dbReference>
<dbReference type="RefSeq" id="WP_111325154.1">
    <property type="nucleotide sequence ID" value="NZ_BIFX01000001.1"/>
</dbReference>
<dbReference type="Pfam" id="PF00005">
    <property type="entry name" value="ABC_tran"/>
    <property type="match status" value="1"/>
</dbReference>
<dbReference type="InterPro" id="IPR003593">
    <property type="entry name" value="AAA+_ATPase"/>
</dbReference>
<gene>
    <name evidence="6" type="ORF">EI42_04854</name>
</gene>
<keyword evidence="2" id="KW-0547">Nucleotide-binding</keyword>